<keyword evidence="2" id="KW-1185">Reference proteome</keyword>
<gene>
    <name evidence="1" type="ORF">GCM10010508_37800</name>
</gene>
<protein>
    <submittedName>
        <fullName evidence="1">Uncharacterized protein</fullName>
    </submittedName>
</protein>
<comment type="caution">
    <text evidence="1">The sequence shown here is derived from an EMBL/GenBank/DDBJ whole genome shotgun (WGS) entry which is preliminary data.</text>
</comment>
<dbReference type="EMBL" id="BMVF01000009">
    <property type="protein sequence ID" value="GHD90994.1"/>
    <property type="molecule type" value="Genomic_DNA"/>
</dbReference>
<reference evidence="1" key="1">
    <citation type="journal article" date="2014" name="Int. J. Syst. Evol. Microbiol.">
        <title>Complete genome sequence of Corynebacterium casei LMG S-19264T (=DSM 44701T), isolated from a smear-ripened cheese.</title>
        <authorList>
            <consortium name="US DOE Joint Genome Institute (JGI-PGF)"/>
            <person name="Walter F."/>
            <person name="Albersmeier A."/>
            <person name="Kalinowski J."/>
            <person name="Ruckert C."/>
        </authorList>
    </citation>
    <scope>NUCLEOTIDE SEQUENCE</scope>
    <source>
        <strain evidence="1">JCM 4654</strain>
    </source>
</reference>
<sequence length="48" mass="4645">MVGGGASEAEAVALPADTTNAVAASAVVSARFMLHTLQKTVGFGAVAV</sequence>
<evidence type="ECO:0000313" key="2">
    <source>
        <dbReference type="Proteomes" id="UP000608955"/>
    </source>
</evidence>
<dbReference type="AlphaFoldDB" id="A0A919CXY5"/>
<evidence type="ECO:0000313" key="1">
    <source>
        <dbReference type="EMBL" id="GHD90994.1"/>
    </source>
</evidence>
<proteinExistence type="predicted"/>
<organism evidence="1 2">
    <name type="scientific">Streptomyces naganishii JCM 4654</name>
    <dbReference type="NCBI Taxonomy" id="1306179"/>
    <lineage>
        <taxon>Bacteria</taxon>
        <taxon>Bacillati</taxon>
        <taxon>Actinomycetota</taxon>
        <taxon>Actinomycetes</taxon>
        <taxon>Kitasatosporales</taxon>
        <taxon>Streptomycetaceae</taxon>
        <taxon>Streptomyces</taxon>
    </lineage>
</organism>
<reference evidence="1" key="2">
    <citation type="submission" date="2020-09" db="EMBL/GenBank/DDBJ databases">
        <authorList>
            <person name="Sun Q."/>
            <person name="Ohkuma M."/>
        </authorList>
    </citation>
    <scope>NUCLEOTIDE SEQUENCE</scope>
    <source>
        <strain evidence="1">JCM 4654</strain>
    </source>
</reference>
<accession>A0A919CXY5</accession>
<name>A0A919CXY5_9ACTN</name>
<dbReference type="Proteomes" id="UP000608955">
    <property type="component" value="Unassembled WGS sequence"/>
</dbReference>